<dbReference type="EMBL" id="OX596103">
    <property type="protein sequence ID" value="CAM9852774.1"/>
    <property type="molecule type" value="Genomic_DNA"/>
</dbReference>
<sequence length="136" mass="14481">MGSQHCPQGGAEGRGLLPSDIQLPDLQESGPDSPVPTSSNSAHVLHPSSSPESRTQLKQPLVHSLAYNDSVRPNEVNGDFSWTTAFSLPTHPNPVAILLPVNLVSQRDLGPQVRKGTPDFTPVMAGGAKSYHWING</sequence>
<dbReference type="Proteomes" id="UP001162501">
    <property type="component" value="Chromosome 19"/>
</dbReference>
<reference evidence="1" key="1">
    <citation type="submission" date="2023-05" db="EMBL/GenBank/DDBJ databases">
        <authorList>
            <consortium name="ELIXIR-Norway"/>
        </authorList>
    </citation>
    <scope>NUCLEOTIDE SEQUENCE</scope>
</reference>
<gene>
    <name evidence="1" type="ORF">MRATA1EN22A_LOCUS8376</name>
</gene>
<proteinExistence type="predicted"/>
<accession>A0AC59YNZ7</accession>
<evidence type="ECO:0000313" key="1">
    <source>
        <dbReference type="EMBL" id="CAM9852774.1"/>
    </source>
</evidence>
<name>A0AC59YNZ7_RANTA</name>
<evidence type="ECO:0000313" key="2">
    <source>
        <dbReference type="Proteomes" id="UP001162501"/>
    </source>
</evidence>
<reference evidence="1" key="2">
    <citation type="submission" date="2025-03" db="EMBL/GenBank/DDBJ databases">
        <authorList>
            <consortium name="ELIXIR-Norway"/>
            <consortium name="Elixir Norway"/>
        </authorList>
    </citation>
    <scope>NUCLEOTIDE SEQUENCE</scope>
</reference>
<organism evidence="1 2">
    <name type="scientific">Rangifer tarandus platyrhynchus</name>
    <name type="common">Svalbard reindeer</name>
    <dbReference type="NCBI Taxonomy" id="3082113"/>
    <lineage>
        <taxon>Eukaryota</taxon>
        <taxon>Metazoa</taxon>
        <taxon>Chordata</taxon>
        <taxon>Craniata</taxon>
        <taxon>Vertebrata</taxon>
        <taxon>Euteleostomi</taxon>
        <taxon>Mammalia</taxon>
        <taxon>Eutheria</taxon>
        <taxon>Laurasiatheria</taxon>
        <taxon>Artiodactyla</taxon>
        <taxon>Ruminantia</taxon>
        <taxon>Pecora</taxon>
        <taxon>Cervidae</taxon>
        <taxon>Odocoileinae</taxon>
        <taxon>Rangifer</taxon>
    </lineage>
</organism>
<protein>
    <submittedName>
        <fullName evidence="1">Uncharacterized protein</fullName>
    </submittedName>
</protein>